<reference evidence="2" key="1">
    <citation type="submission" date="2023-02" db="EMBL/GenBank/DDBJ databases">
        <title>Actinokineospora globicatena NBRC 15670.</title>
        <authorList>
            <person name="Ichikawa N."/>
            <person name="Sato H."/>
            <person name="Tonouchi N."/>
        </authorList>
    </citation>
    <scope>NUCLEOTIDE SEQUENCE</scope>
    <source>
        <strain evidence="2">NBRC 15670</strain>
    </source>
</reference>
<feature type="transmembrane region" description="Helical" evidence="1">
    <location>
        <begin position="9"/>
        <end position="30"/>
    </location>
</feature>
<protein>
    <recommendedName>
        <fullName evidence="4">PH domain-containing protein</fullName>
    </recommendedName>
</protein>
<organism evidence="2 3">
    <name type="scientific">Actinokineospora globicatena</name>
    <dbReference type="NCBI Taxonomy" id="103729"/>
    <lineage>
        <taxon>Bacteria</taxon>
        <taxon>Bacillati</taxon>
        <taxon>Actinomycetota</taxon>
        <taxon>Actinomycetes</taxon>
        <taxon>Pseudonocardiales</taxon>
        <taxon>Pseudonocardiaceae</taxon>
        <taxon>Actinokineospora</taxon>
    </lineage>
</organism>
<name>A0A9W6V8S0_9PSEU</name>
<dbReference type="RefSeq" id="WP_285608108.1">
    <property type="nucleotide sequence ID" value="NZ_BSSD01000001.1"/>
</dbReference>
<dbReference type="Proteomes" id="UP001165042">
    <property type="component" value="Unassembled WGS sequence"/>
</dbReference>
<proteinExistence type="predicted"/>
<evidence type="ECO:0000313" key="2">
    <source>
        <dbReference type="EMBL" id="GLW90261.1"/>
    </source>
</evidence>
<accession>A0A9W6V8S0</accession>
<evidence type="ECO:0000256" key="1">
    <source>
        <dbReference type="SAM" id="Phobius"/>
    </source>
</evidence>
<keyword evidence="3" id="KW-1185">Reference proteome</keyword>
<evidence type="ECO:0000313" key="3">
    <source>
        <dbReference type="Proteomes" id="UP001165042"/>
    </source>
</evidence>
<evidence type="ECO:0008006" key="4">
    <source>
        <dbReference type="Google" id="ProtNLM"/>
    </source>
</evidence>
<comment type="caution">
    <text evidence="2">The sequence shown here is derived from an EMBL/GenBank/DDBJ whole genome shotgun (WGS) entry which is preliminary data.</text>
</comment>
<sequence length="140" mass="14937">MTERFRSPWMVLAVLCGTAFALLGVVMLAYSGGDVGVVLLGVGVLVMGVVFVAVASRAVVRVDAVGVRERPMFGVGRVVAWGEVSGVAIVENKASTLLSRMPVLVTQSGEEVPLTTLAFYGRTPRRVQRLQAIVERHLAN</sequence>
<dbReference type="EMBL" id="BSSD01000001">
    <property type="protein sequence ID" value="GLW90261.1"/>
    <property type="molecule type" value="Genomic_DNA"/>
</dbReference>
<keyword evidence="1" id="KW-0472">Membrane</keyword>
<dbReference type="AlphaFoldDB" id="A0A9W6V8S0"/>
<keyword evidence="1" id="KW-0812">Transmembrane</keyword>
<gene>
    <name evidence="2" type="ORF">Aglo03_10770</name>
</gene>
<feature type="transmembrane region" description="Helical" evidence="1">
    <location>
        <begin position="36"/>
        <end position="60"/>
    </location>
</feature>
<keyword evidence="1" id="KW-1133">Transmembrane helix</keyword>